<protein>
    <submittedName>
        <fullName evidence="1">Uncharacterized protein</fullName>
    </submittedName>
</protein>
<comment type="caution">
    <text evidence="1">The sequence shown here is derived from an EMBL/GenBank/DDBJ whole genome shotgun (WGS) entry which is preliminary data.</text>
</comment>
<evidence type="ECO:0000313" key="1">
    <source>
        <dbReference type="EMBL" id="KAJ7088406.1"/>
    </source>
</evidence>
<reference evidence="1" key="1">
    <citation type="submission" date="2023-03" db="EMBL/GenBank/DDBJ databases">
        <title>Massive genome expansion in bonnet fungi (Mycena s.s.) driven by repeated elements and novel gene families across ecological guilds.</title>
        <authorList>
            <consortium name="Lawrence Berkeley National Laboratory"/>
            <person name="Harder C.B."/>
            <person name="Miyauchi S."/>
            <person name="Viragh M."/>
            <person name="Kuo A."/>
            <person name="Thoen E."/>
            <person name="Andreopoulos B."/>
            <person name="Lu D."/>
            <person name="Skrede I."/>
            <person name="Drula E."/>
            <person name="Henrissat B."/>
            <person name="Morin E."/>
            <person name="Kohler A."/>
            <person name="Barry K."/>
            <person name="LaButti K."/>
            <person name="Morin E."/>
            <person name="Salamov A."/>
            <person name="Lipzen A."/>
            <person name="Mereny Z."/>
            <person name="Hegedus B."/>
            <person name="Baldrian P."/>
            <person name="Stursova M."/>
            <person name="Weitz H."/>
            <person name="Taylor A."/>
            <person name="Grigoriev I.V."/>
            <person name="Nagy L.G."/>
            <person name="Martin F."/>
            <person name="Kauserud H."/>
        </authorList>
    </citation>
    <scope>NUCLEOTIDE SEQUENCE</scope>
    <source>
        <strain evidence="1">CBHHK173m</strain>
    </source>
</reference>
<name>A0AAD6XUG7_9AGAR</name>
<dbReference type="Proteomes" id="UP001222325">
    <property type="component" value="Unassembled WGS sequence"/>
</dbReference>
<organism evidence="1 2">
    <name type="scientific">Mycena belliarum</name>
    <dbReference type="NCBI Taxonomy" id="1033014"/>
    <lineage>
        <taxon>Eukaryota</taxon>
        <taxon>Fungi</taxon>
        <taxon>Dikarya</taxon>
        <taxon>Basidiomycota</taxon>
        <taxon>Agaricomycotina</taxon>
        <taxon>Agaricomycetes</taxon>
        <taxon>Agaricomycetidae</taxon>
        <taxon>Agaricales</taxon>
        <taxon>Marasmiineae</taxon>
        <taxon>Mycenaceae</taxon>
        <taxon>Mycena</taxon>
    </lineage>
</organism>
<gene>
    <name evidence="1" type="ORF">B0H15DRAFT_289977</name>
</gene>
<accession>A0AAD6XUG7</accession>
<proteinExistence type="predicted"/>
<dbReference type="EMBL" id="JARJCN010000026">
    <property type="protein sequence ID" value="KAJ7088406.1"/>
    <property type="molecule type" value="Genomic_DNA"/>
</dbReference>
<evidence type="ECO:0000313" key="2">
    <source>
        <dbReference type="Proteomes" id="UP001222325"/>
    </source>
</evidence>
<keyword evidence="2" id="KW-1185">Reference proteome</keyword>
<dbReference type="AlphaFoldDB" id="A0AAD6XUG7"/>
<sequence>MRVSSTKLPLSPIPHHRSVQAVVDGPCARAPSSPFRPVHSHLPHFALLPALYLYCIASPPKDRSARSRILLYSYTVHLISMSIYGLQRHPRSTSLLVLVHPCSSFRVSRPLRVFLPLRVLFAYSPRVVMSSLPTFTPPLHVVCLLVHTSAPSMLVSHLNLLYNSSPPPTSFGLGLSKYLK</sequence>